<gene>
    <name evidence="2" type="ORF">VB620_14760</name>
</gene>
<evidence type="ECO:0000313" key="3">
    <source>
        <dbReference type="Proteomes" id="UP001302120"/>
    </source>
</evidence>
<reference evidence="2 3" key="1">
    <citation type="submission" date="2023-12" db="EMBL/GenBank/DDBJ databases">
        <title>Baltic Sea Cyanobacteria.</title>
        <authorList>
            <person name="Delbaje E."/>
            <person name="Fewer D.P."/>
            <person name="Shishido T.K."/>
        </authorList>
    </citation>
    <scope>NUCLEOTIDE SEQUENCE [LARGE SCALE GENOMIC DNA]</scope>
    <source>
        <strain evidence="2 3">UHCC-0300</strain>
    </source>
</reference>
<comment type="caution">
    <text evidence="2">The sequence shown here is derived from an EMBL/GenBank/DDBJ whole genome shotgun (WGS) entry which is preliminary data.</text>
</comment>
<feature type="chain" id="PRO_5045883575" evidence="1">
    <location>
        <begin position="25"/>
        <end position="231"/>
    </location>
</feature>
<name>A0ABU5UGY4_9CYAN</name>
<dbReference type="EMBL" id="JAYGHG010000026">
    <property type="protein sequence ID" value="MEA5582598.1"/>
    <property type="molecule type" value="Genomic_DNA"/>
</dbReference>
<evidence type="ECO:0000313" key="2">
    <source>
        <dbReference type="EMBL" id="MEA5582598.1"/>
    </source>
</evidence>
<proteinExistence type="predicted"/>
<evidence type="ECO:0000256" key="1">
    <source>
        <dbReference type="SAM" id="SignalP"/>
    </source>
</evidence>
<organism evidence="2 3">
    <name type="scientific">Nodularia harveyana UHCC-0300</name>
    <dbReference type="NCBI Taxonomy" id="2974287"/>
    <lineage>
        <taxon>Bacteria</taxon>
        <taxon>Bacillati</taxon>
        <taxon>Cyanobacteriota</taxon>
        <taxon>Cyanophyceae</taxon>
        <taxon>Nostocales</taxon>
        <taxon>Nodulariaceae</taxon>
        <taxon>Nodularia</taxon>
    </lineage>
</organism>
<dbReference type="Proteomes" id="UP001302120">
    <property type="component" value="Unassembled WGS sequence"/>
</dbReference>
<dbReference type="RefSeq" id="WP_323196914.1">
    <property type="nucleotide sequence ID" value="NZ_JAYGHG010000026.1"/>
</dbReference>
<protein>
    <submittedName>
        <fullName evidence="2">PEP-CTERM sorting domain-containing protein</fullName>
    </submittedName>
</protein>
<feature type="signal peptide" evidence="1">
    <location>
        <begin position="1"/>
        <end position="24"/>
    </location>
</feature>
<keyword evidence="3" id="KW-1185">Reference proteome</keyword>
<accession>A0ABU5UGY4</accession>
<keyword evidence="1" id="KW-0732">Signal</keyword>
<sequence length="231" mass="24306">MQKVALTAGISLLFSLLMIQQAKAANFTFSPTVTFEVIDGGFSSEFDGLGDEVFPNNFDTVVLGPQGESAEFAEFDLAEFSLPPLQVITSAIFQAEISTIQTTGLGILPGNPPNSLGVFGYIGNGEVDASDLQESTLLNTIDTSTVVGGEVIDFDVTSFVQNLVSNDDRFVGLAIRAQDQGALTLGGSNFSGITPRLIIKTASVPESANIFGLLAFGALGVTGMIKRSIRR</sequence>